<protein>
    <submittedName>
        <fullName evidence="1">Uncharacterized protein</fullName>
    </submittedName>
</protein>
<evidence type="ECO:0000313" key="2">
    <source>
        <dbReference type="Proteomes" id="UP001060085"/>
    </source>
</evidence>
<proteinExistence type="predicted"/>
<name>A0ACC0BQC1_CATRO</name>
<dbReference type="Proteomes" id="UP001060085">
    <property type="component" value="Linkage Group LG02"/>
</dbReference>
<comment type="caution">
    <text evidence="1">The sequence shown here is derived from an EMBL/GenBank/DDBJ whole genome shotgun (WGS) entry which is preliminary data.</text>
</comment>
<accession>A0ACC0BQC1</accession>
<reference evidence="2" key="1">
    <citation type="journal article" date="2023" name="Nat. Plants">
        <title>Single-cell RNA sequencing provides a high-resolution roadmap for understanding the multicellular compartmentation of specialized metabolism.</title>
        <authorList>
            <person name="Sun S."/>
            <person name="Shen X."/>
            <person name="Li Y."/>
            <person name="Li Y."/>
            <person name="Wang S."/>
            <person name="Li R."/>
            <person name="Zhang H."/>
            <person name="Shen G."/>
            <person name="Guo B."/>
            <person name="Wei J."/>
            <person name="Xu J."/>
            <person name="St-Pierre B."/>
            <person name="Chen S."/>
            <person name="Sun C."/>
        </authorList>
    </citation>
    <scope>NUCLEOTIDE SEQUENCE [LARGE SCALE GENOMIC DNA]</scope>
</reference>
<sequence length="862" mass="95202">MAPPNDPVNSICNILKSSKNDGNNFFHLSDGKLFVKNVPLLSQVPANVTFRSFSSVVSQSSDAPLPLYQRVLSNSQKGGFLGFNKDESSDRLMNSLGRFTGRDFVSIFRFKTWWSTQWVGNSGSDLQMETQWVLLNVPEIKAYAVIIPIIEGNFRSALHPGSDGHVMICAESGSSKVKSSSFDAIAYVHVSENPYNLMKEAYGAIRVHLNTFKLLEEKSVPPIVNKFGWCTWDAFYLTVNPAGIWHGLKEFADGGISPRFLIIDDGWQSISFDGQNPHEDAKNLVLGGTQMTARLHRLDEGEKFRKYKSGTIPPFDPKKPKMLISKAIEIEHAEKARDKAAQSGVTDLSQFETQIQKLKKELDEMFGGDDDQQGKISCTCKSGNFGMGAFTRDLRKNFKGLDDIYVWHALCGAWGGVRPGATHLNSKIVPCKLSPGLDGTMNDLAVVKIVEGGIGLVHPNQADDFYDSMHSYLAKVGITGVKVDVIHTLEYVCEEYGGRVELAKAYYEGLSKSLAKNFNGTGLISSMQQCNDFFLLGTRQISMGRVGDDFWFQDPNGDPNGVYWLQGVHMIHCAYNSLWMGQIIQPDWDMFQSDHLCAKFHAGSRAICGGPVYVSDSLSGHDFDLLKKLVYPDGTIPKCQHFALPTRDCLFKNPLFDGNTVLKIWNFNKYGGVVGAFNCQGAGWDSKEQRIKGYSQCYKAVTGKVHVSDIEWDQTKESTEMGEAEEYAVYLSEAGKLFLTKSDSDPIEITIQPSSFEIYSFVPISHLGSGIKFAPIGLTDMFNCGGSIHDLQYDAAVARSVKIEVKGGGNFLAYSSASPKKCILNGAAEEAGFDWSSEEGKLVVNIPWIEESGGISNVTFVF</sequence>
<gene>
    <name evidence="1" type="ORF">M9H77_05834</name>
</gene>
<dbReference type="EMBL" id="CM044702">
    <property type="protein sequence ID" value="KAI5674884.1"/>
    <property type="molecule type" value="Genomic_DNA"/>
</dbReference>
<organism evidence="1 2">
    <name type="scientific">Catharanthus roseus</name>
    <name type="common">Madagascar periwinkle</name>
    <name type="synonym">Vinca rosea</name>
    <dbReference type="NCBI Taxonomy" id="4058"/>
    <lineage>
        <taxon>Eukaryota</taxon>
        <taxon>Viridiplantae</taxon>
        <taxon>Streptophyta</taxon>
        <taxon>Embryophyta</taxon>
        <taxon>Tracheophyta</taxon>
        <taxon>Spermatophyta</taxon>
        <taxon>Magnoliopsida</taxon>
        <taxon>eudicotyledons</taxon>
        <taxon>Gunneridae</taxon>
        <taxon>Pentapetalae</taxon>
        <taxon>asterids</taxon>
        <taxon>lamiids</taxon>
        <taxon>Gentianales</taxon>
        <taxon>Apocynaceae</taxon>
        <taxon>Rauvolfioideae</taxon>
        <taxon>Vinceae</taxon>
        <taxon>Catharanthinae</taxon>
        <taxon>Catharanthus</taxon>
    </lineage>
</organism>
<evidence type="ECO:0000313" key="1">
    <source>
        <dbReference type="EMBL" id="KAI5674884.1"/>
    </source>
</evidence>
<keyword evidence="2" id="KW-1185">Reference proteome</keyword>